<proteinExistence type="inferred from homology"/>
<dbReference type="InterPro" id="IPR005624">
    <property type="entry name" value="PduO/GlcC-like"/>
</dbReference>
<dbReference type="InterPro" id="IPR010371">
    <property type="entry name" value="YBR137W-like"/>
</dbReference>
<accession>A0A5P9CI30</accession>
<dbReference type="EMBL" id="CP045350">
    <property type="protein sequence ID" value="QFT25930.1"/>
    <property type="molecule type" value="Genomic_DNA"/>
</dbReference>
<dbReference type="SUPFAM" id="SSF143744">
    <property type="entry name" value="GlcG-like"/>
    <property type="match status" value="1"/>
</dbReference>
<dbReference type="Gene3D" id="3.30.450.150">
    <property type="entry name" value="Haem-degrading domain"/>
    <property type="match status" value="1"/>
</dbReference>
<organism evidence="2 3">
    <name type="scientific">Vibrio aquimaris</name>
    <dbReference type="NCBI Taxonomy" id="2587862"/>
    <lineage>
        <taxon>Bacteria</taxon>
        <taxon>Pseudomonadati</taxon>
        <taxon>Pseudomonadota</taxon>
        <taxon>Gammaproteobacteria</taxon>
        <taxon>Vibrionales</taxon>
        <taxon>Vibrionaceae</taxon>
        <taxon>Vibrio</taxon>
    </lineage>
</organism>
<dbReference type="PANTHER" id="PTHR28255">
    <property type="match status" value="1"/>
</dbReference>
<dbReference type="HAMAP" id="MF_00761">
    <property type="entry name" value="UPF0303"/>
    <property type="match status" value="1"/>
</dbReference>
<evidence type="ECO:0000313" key="2">
    <source>
        <dbReference type="EMBL" id="QFT25930.1"/>
    </source>
</evidence>
<gene>
    <name evidence="2" type="ORF">FIV01_05780</name>
</gene>
<dbReference type="InterPro" id="IPR038084">
    <property type="entry name" value="PduO/GlcC-like_sf"/>
</dbReference>
<dbReference type="NCBIfam" id="NF002696">
    <property type="entry name" value="PRK02487.1-5"/>
    <property type="match status" value="1"/>
</dbReference>
<evidence type="ECO:0000256" key="1">
    <source>
        <dbReference type="HAMAP-Rule" id="MF_00761"/>
    </source>
</evidence>
<evidence type="ECO:0000313" key="3">
    <source>
        <dbReference type="Proteomes" id="UP000326936"/>
    </source>
</evidence>
<dbReference type="PANTHER" id="PTHR28255:SF1">
    <property type="entry name" value="UPF0303 PROTEIN YBR137W"/>
    <property type="match status" value="1"/>
</dbReference>
<dbReference type="AlphaFoldDB" id="A0A5P9CI30"/>
<dbReference type="PIRSF" id="PIRSF008757">
    <property type="entry name" value="UCP008757"/>
    <property type="match status" value="1"/>
</dbReference>
<reference evidence="2 3" key="1">
    <citation type="submission" date="2019-10" db="EMBL/GenBank/DDBJ databases">
        <title>Complete genome sequence of Vibrio sp. strain THAF100, isolated from non-filtered water from the water column of tank 6 of a marine aquarium containing stony-coral fragments. Water maintained at 26 degree C.</title>
        <authorList>
            <person name="Ruckert C."/>
            <person name="Franco A."/>
            <person name="Kalinowski J."/>
            <person name="Glaeser S."/>
        </authorList>
    </citation>
    <scope>NUCLEOTIDE SEQUENCE [LARGE SCALE GENOMIC DNA]</scope>
    <source>
        <strain evidence="2 3">THAF100</strain>
    </source>
</reference>
<dbReference type="Proteomes" id="UP000326936">
    <property type="component" value="Chromosome"/>
</dbReference>
<name>A0A5P9CI30_9VIBR</name>
<sequence length="156" mass="17709">MITDLNQLLAQEAKLQFQSFDHQTAWEIGCLLKENAEQRSVAVAIEIVKNRHCLFSFAMPNTTPDNQAWIERKRNVVERYHHSSWYMGQYYQAKGKTIQQASFVDEKQFAPYGGSFPLIIKGTGVVGAISVSGLPQYEDHKLLVDTLAQYLASQAR</sequence>
<dbReference type="KEGG" id="vaq:FIV01_05780"/>
<dbReference type="Pfam" id="PF03928">
    <property type="entry name" value="HbpS-like"/>
    <property type="match status" value="1"/>
</dbReference>
<keyword evidence="3" id="KW-1185">Reference proteome</keyword>
<comment type="similarity">
    <text evidence="1">Belongs to the UPF0303 family.</text>
</comment>
<dbReference type="OrthoDB" id="9815315at2"/>
<dbReference type="RefSeq" id="WP_152430139.1">
    <property type="nucleotide sequence ID" value="NZ_CBCSDK010000002.1"/>
</dbReference>
<protein>
    <recommendedName>
        <fullName evidence="1">UPF0303 protein FIV01_05780</fullName>
    </recommendedName>
</protein>